<proteinExistence type="predicted"/>
<feature type="domain" description="DUF7151" evidence="6">
    <location>
        <begin position="124"/>
        <end position="169"/>
    </location>
</feature>
<dbReference type="GO" id="GO:0030313">
    <property type="term" value="C:cell envelope"/>
    <property type="evidence" value="ECO:0007669"/>
    <property type="project" value="UniProtKB-SubCell"/>
</dbReference>
<evidence type="ECO:0000313" key="7">
    <source>
        <dbReference type="EMBL" id="RKG70133.1"/>
    </source>
</evidence>
<reference evidence="8" key="1">
    <citation type="submission" date="2018-09" db="EMBL/GenBank/DDBJ databases">
        <authorList>
            <person name="Livingstone P.G."/>
            <person name="Whitworth D.E."/>
        </authorList>
    </citation>
    <scope>NUCLEOTIDE SEQUENCE [LARGE SCALE GENOMIC DNA]</scope>
    <source>
        <strain evidence="8">CA054A</strain>
    </source>
</reference>
<evidence type="ECO:0000256" key="2">
    <source>
        <dbReference type="ARBA" id="ARBA00022512"/>
    </source>
</evidence>
<evidence type="ECO:0000313" key="8">
    <source>
        <dbReference type="Proteomes" id="UP000268094"/>
    </source>
</evidence>
<comment type="caution">
    <text evidence="7">The sequence shown here is derived from an EMBL/GenBank/DDBJ whole genome shotgun (WGS) entry which is preliminary data.</text>
</comment>
<dbReference type="Gene3D" id="3.80.20.20">
    <property type="entry name" value="Receptor L-domain"/>
    <property type="match status" value="1"/>
</dbReference>
<feature type="domain" description="DUF7151" evidence="6">
    <location>
        <begin position="76"/>
        <end position="118"/>
    </location>
</feature>
<accession>A0A3A8HXV3</accession>
<organism evidence="7 8">
    <name type="scientific">Corallococcus terminator</name>
    <dbReference type="NCBI Taxonomy" id="2316733"/>
    <lineage>
        <taxon>Bacteria</taxon>
        <taxon>Pseudomonadati</taxon>
        <taxon>Myxococcota</taxon>
        <taxon>Myxococcia</taxon>
        <taxon>Myxococcales</taxon>
        <taxon>Cystobacterineae</taxon>
        <taxon>Myxococcaceae</taxon>
        <taxon>Corallococcus</taxon>
    </lineage>
</organism>
<feature type="domain" description="DUF7151" evidence="6">
    <location>
        <begin position="183"/>
        <end position="220"/>
    </location>
</feature>
<gene>
    <name evidence="7" type="ORF">D7V88_39915</name>
</gene>
<keyword evidence="8" id="KW-1185">Reference proteome</keyword>
<dbReference type="SUPFAM" id="SSF52058">
    <property type="entry name" value="L domain-like"/>
    <property type="match status" value="2"/>
</dbReference>
<name>A0A3A8HXV3_9BACT</name>
<keyword evidence="4" id="KW-0732">Signal</keyword>
<dbReference type="InterPro" id="IPR036941">
    <property type="entry name" value="Rcpt_L-dom_sf"/>
</dbReference>
<dbReference type="PANTHER" id="PTHR31018">
    <property type="entry name" value="SPORULATION-SPECIFIC PROTEIN-RELATED"/>
    <property type="match status" value="1"/>
</dbReference>
<feature type="domain" description="DUF7151" evidence="6">
    <location>
        <begin position="24"/>
        <end position="67"/>
    </location>
</feature>
<evidence type="ECO:0000256" key="5">
    <source>
        <dbReference type="ARBA" id="ARBA00023180"/>
    </source>
</evidence>
<sequence>MVLALMGSGCDVIDIPEITQRDALTWVRPEPSGEHCAFGGQAVLTGLDQDRDGELDDEEVNATHYLCDDAPPQVRTRTQAEPHGANCALGGQAVQSGLDRDANGQLDDAEVSATDYVCASTVANVLVRVRPVAPGAQCARGGQVTHAGHDANGNGLLEDAEISREVYGCDEPAPVLARVREVPRSVAPCDRGGSVVEAGADLDLDGVLAPAEVDATAYACDVPPADLKLVRYEAEPGGMNCPAGGTGVNAFEDANGDGSPDPNGFLTTVHVCQSSRIHDGDFVVASAVDLIALDGVGRLRGTLRIEAPTLAEADLPSLSIIDGSLIVQGNSSLRLANLTTLRFIGGNVELRDNARLDKLNLGNATRALLRVGDSLTVENNPALTHLEGLVAVVPANDITLRANNAVVGPGGLPNVVTLKGSLLIQDNLRLTQNPFFKLAHVHGDVVLRNNSGMAGPFGLDWLEKVDGVLEMSSNAQLMTLLPMGKLTAVGSLFISDNSKLPNTAGFESLVRADRIVIQGNPVMSAAGDMPLLAQVEQDFSVKYNPMLQRVHRLPQLRSAIAVSSIGNDELVSLEGFGLMTRMSLLEILGNPKLPTLSDFTALREVTVLQVRGNALLTDFGLEELARVMGDFVVTDNARLPTCKATALAAKVFQGGTGLVHIDMNDDTATCP</sequence>
<dbReference type="Pfam" id="PF23657">
    <property type="entry name" value="DUF7151"/>
    <property type="match status" value="4"/>
</dbReference>
<dbReference type="InterPro" id="IPR018247">
    <property type="entry name" value="EF_Hand_1_Ca_BS"/>
</dbReference>
<evidence type="ECO:0000259" key="6">
    <source>
        <dbReference type="Pfam" id="PF23657"/>
    </source>
</evidence>
<dbReference type="AlphaFoldDB" id="A0A3A8HXV3"/>
<comment type="subcellular location">
    <subcellularLocation>
        <location evidence="1">Secreted</location>
        <location evidence="1">Cell wall</location>
    </subcellularLocation>
</comment>
<dbReference type="PANTHER" id="PTHR31018:SF3">
    <property type="entry name" value="RECEPTOR PROTEIN-TYROSINE KINASE"/>
    <property type="match status" value="1"/>
</dbReference>
<evidence type="ECO:0000256" key="4">
    <source>
        <dbReference type="ARBA" id="ARBA00022729"/>
    </source>
</evidence>
<protein>
    <recommendedName>
        <fullName evidence="6">DUF7151 domain-containing protein</fullName>
    </recommendedName>
</protein>
<keyword evidence="5" id="KW-0325">Glycoprotein</keyword>
<keyword evidence="3" id="KW-0964">Secreted</keyword>
<dbReference type="InterPro" id="IPR055575">
    <property type="entry name" value="DUF7151"/>
</dbReference>
<dbReference type="EMBL" id="RAVZ01000553">
    <property type="protein sequence ID" value="RKG70133.1"/>
    <property type="molecule type" value="Genomic_DNA"/>
</dbReference>
<keyword evidence="2" id="KW-0134">Cell wall</keyword>
<dbReference type="PROSITE" id="PS00018">
    <property type="entry name" value="EF_HAND_1"/>
    <property type="match status" value="1"/>
</dbReference>
<dbReference type="InterPro" id="IPR051648">
    <property type="entry name" value="CWI-Assembly_Regulator"/>
</dbReference>
<dbReference type="Proteomes" id="UP000268094">
    <property type="component" value="Unassembled WGS sequence"/>
</dbReference>
<evidence type="ECO:0000256" key="3">
    <source>
        <dbReference type="ARBA" id="ARBA00022525"/>
    </source>
</evidence>
<evidence type="ECO:0000256" key="1">
    <source>
        <dbReference type="ARBA" id="ARBA00004191"/>
    </source>
</evidence>